<accession>A0A7W7W1P3</accession>
<evidence type="ECO:0000256" key="1">
    <source>
        <dbReference type="ARBA" id="ARBA00023015"/>
    </source>
</evidence>
<keyword evidence="2 4" id="KW-0238">DNA-binding</keyword>
<organism evidence="6 7">
    <name type="scientific">Lipingzhangella halophila</name>
    <dbReference type="NCBI Taxonomy" id="1783352"/>
    <lineage>
        <taxon>Bacteria</taxon>
        <taxon>Bacillati</taxon>
        <taxon>Actinomycetota</taxon>
        <taxon>Actinomycetes</taxon>
        <taxon>Streptosporangiales</taxon>
        <taxon>Nocardiopsidaceae</taxon>
        <taxon>Lipingzhangella</taxon>
    </lineage>
</organism>
<dbReference type="GO" id="GO:0000976">
    <property type="term" value="F:transcription cis-regulatory region binding"/>
    <property type="evidence" value="ECO:0007669"/>
    <property type="project" value="TreeGrafter"/>
</dbReference>
<dbReference type="Pfam" id="PF13305">
    <property type="entry name" value="TetR_C_33"/>
    <property type="match status" value="1"/>
</dbReference>
<dbReference type="InterPro" id="IPR025996">
    <property type="entry name" value="MT1864/Rv1816-like_C"/>
</dbReference>
<evidence type="ECO:0000259" key="5">
    <source>
        <dbReference type="PROSITE" id="PS50977"/>
    </source>
</evidence>
<dbReference type="SUPFAM" id="SSF46689">
    <property type="entry name" value="Homeodomain-like"/>
    <property type="match status" value="1"/>
</dbReference>
<proteinExistence type="predicted"/>
<evidence type="ECO:0000313" key="6">
    <source>
        <dbReference type="EMBL" id="MBB4929969.1"/>
    </source>
</evidence>
<dbReference type="RefSeq" id="WP_184574840.1">
    <property type="nucleotide sequence ID" value="NZ_JACHJT010000001.1"/>
</dbReference>
<dbReference type="Proteomes" id="UP000523007">
    <property type="component" value="Unassembled WGS sequence"/>
</dbReference>
<dbReference type="SUPFAM" id="SSF48498">
    <property type="entry name" value="Tetracyclin repressor-like, C-terminal domain"/>
    <property type="match status" value="1"/>
</dbReference>
<dbReference type="Pfam" id="PF00440">
    <property type="entry name" value="TetR_N"/>
    <property type="match status" value="1"/>
</dbReference>
<feature type="domain" description="HTH tetR-type" evidence="5">
    <location>
        <begin position="16"/>
        <end position="77"/>
    </location>
</feature>
<gene>
    <name evidence="6" type="ORF">F4561_000789</name>
</gene>
<comment type="caution">
    <text evidence="6">The sequence shown here is derived from an EMBL/GenBank/DDBJ whole genome shotgun (WGS) entry which is preliminary data.</text>
</comment>
<dbReference type="GO" id="GO:0003700">
    <property type="term" value="F:DNA-binding transcription factor activity"/>
    <property type="evidence" value="ECO:0007669"/>
    <property type="project" value="TreeGrafter"/>
</dbReference>
<keyword evidence="3" id="KW-0804">Transcription</keyword>
<evidence type="ECO:0000256" key="4">
    <source>
        <dbReference type="PROSITE-ProRule" id="PRU00335"/>
    </source>
</evidence>
<name>A0A7W7W1P3_9ACTN</name>
<dbReference type="AlphaFoldDB" id="A0A7W7W1P3"/>
<evidence type="ECO:0000256" key="3">
    <source>
        <dbReference type="ARBA" id="ARBA00023163"/>
    </source>
</evidence>
<keyword evidence="7" id="KW-1185">Reference proteome</keyword>
<evidence type="ECO:0000256" key="2">
    <source>
        <dbReference type="ARBA" id="ARBA00023125"/>
    </source>
</evidence>
<dbReference type="InterPro" id="IPR036271">
    <property type="entry name" value="Tet_transcr_reg_TetR-rel_C_sf"/>
</dbReference>
<dbReference type="InterPro" id="IPR009057">
    <property type="entry name" value="Homeodomain-like_sf"/>
</dbReference>
<dbReference type="PANTHER" id="PTHR30055:SF234">
    <property type="entry name" value="HTH-TYPE TRANSCRIPTIONAL REGULATOR BETI"/>
    <property type="match status" value="1"/>
</dbReference>
<dbReference type="PROSITE" id="PS50977">
    <property type="entry name" value="HTH_TETR_2"/>
    <property type="match status" value="1"/>
</dbReference>
<feature type="DNA-binding region" description="H-T-H motif" evidence="4">
    <location>
        <begin position="40"/>
        <end position="59"/>
    </location>
</feature>
<evidence type="ECO:0000313" key="7">
    <source>
        <dbReference type="Proteomes" id="UP000523007"/>
    </source>
</evidence>
<keyword evidence="1" id="KW-0805">Transcription regulation</keyword>
<dbReference type="InterPro" id="IPR001647">
    <property type="entry name" value="HTH_TetR"/>
</dbReference>
<dbReference type="PANTHER" id="PTHR30055">
    <property type="entry name" value="HTH-TYPE TRANSCRIPTIONAL REGULATOR RUTR"/>
    <property type="match status" value="1"/>
</dbReference>
<sequence length="214" mass="22607">MSTKPTRKRNPKGAGTLLRADLIAAATAALAETGDERALSIREVARRAGVSPPAVYLHFEDKPALVRAALEAQFAELVEHVGQALEGAGDPVAALRAGCRAYLRFARDHPGSYRMLFGAQQPADIGRGDLGSIPGRAAFGQLVAGIRACQDAGRTPAGVPERDATLVWVGLHGLASLHEARPDFPWPPAEELLDDLLHRIVGLPPNGTDAPAPR</sequence>
<dbReference type="InterPro" id="IPR050109">
    <property type="entry name" value="HTH-type_TetR-like_transc_reg"/>
</dbReference>
<dbReference type="EMBL" id="JACHJT010000001">
    <property type="protein sequence ID" value="MBB4929969.1"/>
    <property type="molecule type" value="Genomic_DNA"/>
</dbReference>
<reference evidence="6 7" key="1">
    <citation type="submission" date="2020-08" db="EMBL/GenBank/DDBJ databases">
        <title>Sequencing the genomes of 1000 actinobacteria strains.</title>
        <authorList>
            <person name="Klenk H.-P."/>
        </authorList>
    </citation>
    <scope>NUCLEOTIDE SEQUENCE [LARGE SCALE GENOMIC DNA]</scope>
    <source>
        <strain evidence="6 7">DSM 102030</strain>
    </source>
</reference>
<protein>
    <submittedName>
        <fullName evidence="6">AcrR family transcriptional regulator</fullName>
    </submittedName>
</protein>
<dbReference type="Gene3D" id="1.10.357.10">
    <property type="entry name" value="Tetracycline Repressor, domain 2"/>
    <property type="match status" value="1"/>
</dbReference>